<dbReference type="Pfam" id="PF00041">
    <property type="entry name" value="fn3"/>
    <property type="match status" value="4"/>
</dbReference>
<feature type="region of interest" description="Disordered" evidence="4">
    <location>
        <begin position="1320"/>
        <end position="1349"/>
    </location>
</feature>
<dbReference type="NCBIfam" id="NF012211">
    <property type="entry name" value="tand_rpt_95"/>
    <property type="match status" value="2"/>
</dbReference>
<organism evidence="6 7">
    <name type="scientific">Dietzia natronolimnaea</name>
    <dbReference type="NCBI Taxonomy" id="161920"/>
    <lineage>
        <taxon>Bacteria</taxon>
        <taxon>Bacillati</taxon>
        <taxon>Actinomycetota</taxon>
        <taxon>Actinomycetes</taxon>
        <taxon>Mycobacteriales</taxon>
        <taxon>Dietziaceae</taxon>
        <taxon>Dietzia</taxon>
    </lineage>
</organism>
<dbReference type="Gene3D" id="2.60.40.2810">
    <property type="match status" value="1"/>
</dbReference>
<feature type="domain" description="Fibronectin type-III" evidence="5">
    <location>
        <begin position="1336"/>
        <end position="1429"/>
    </location>
</feature>
<keyword evidence="3" id="KW-0119">Carbohydrate metabolism</keyword>
<sequence length="1798" mass="185026">MQLTTVGPAALLFDPRSGTVIGDGWSQSVDNATDTARIQLPGPAASAVRVATETALLSVPLGGGETTAVAEGSGSGPPSAPAVVAGCTHAAWAGDRREYVRECDGRLDDLGAELPERMDRPPVFRVNRTAVVLNDAYDGDVFVADKNVRTVENWEDVIPPDDENADDDEESRRKRDEALRDRTQENTPPIAQDDFFGVRAGRGTRLAVMDNDTDPDGDTLVAELAGPQPAGAEVRQTDGGLALQIDVPPDTAGVLGFRYRITDGRGGEAEANVEVTVRPDAENGAPEARVADPVRVARGRSVDLNALAGWTDPDGDDVYAVKADTEAPGDTATLLPNGRLTFRDGGQGGEDKRVSVTVSDGRAESTTDLPIRVDPVESATPIANPDHARALVGRAIELTPLANDIDPTGEGLRLAKVERVADAEVTDDPVEGTISFIASRAGTYHLDYLAANGPGTATSTIRVDVDDPSDDGDPPVTADDIALLPAGSETLVDVLANDSDPAGGVLVVSAVEVPDGSGVTVGVVDNRVLRVSDSGGLTEPTQVRYTVSNGRATAEGHVQVVPVKPPAKPLPPVAEDDEVTVRAGDHVTIPVLANDSHPDGDTLSLAPELVQEPDPSAGVLFLAGDTLRFQAGPEPTTAYAIYEVLDSRGQATAAQVTIHVLARDEDSNQAPRPKPVTARVLAGATARIAVPLDGIDPDGDSVRLDSVVAAPTRGRVSGIDGNVIEYVATEDGVGDDSFTYRVVDAMGAVAIGQVTVGVAPANEVNHPPAAIPDRLWVRPDRALTAAVLLNDTDPDGDELTVLSDGLLNAEVLRGESDGNRVEMLAPHEPGAYSLLYTVADARGASAVGEVRVTVDPDAPLKVPVGRDDVVRPEEIVGQDDVTVPILANDEDPDGSIRQLGVTVDADDVGVNGDGTLRVPVLDEDRTIFYRITDADGLSGGAFVHVPGRSSVAPVLRPGSRIETRGGQTVDIALDQYVLTRPGTSPRISDDRSVTAPKSDGSPLVVDATTLRFASPSDYFGETFISFEVTDGAGPDDPEGRRATLTIPITVEPSSNQPPTFTGMEVTVAPGETSRLELGGLAEDPDGDDLSFQVGASPVPEVSARLDGTALVVEASPRAEAGGAAALEIVVDDGEGHQVTGAVSLRVTSSNRPLAVANDDVVTDGAAGRASRVDVLANDVNPFDEPLRLLSVAVVSGSGTATSGGDVVTVTPAAGFTGELLAEYRIADATGDPRREVTGRIRVQVRDRPDAPSAPSVVEVRNATAVLSWTAPSSNGSPITNYVVRGDGGFSQACAATTCTVTGLRNGQDYRFTVLAVNEVGQSDPSAPSEVVTPDAKPDTPQPPTLTPGDKQLDVVWAAPANEGTPIRSYTLEITPAGPSGSRITGVTGTATTISGLENGVSYRVRVQALNDAPDPSQFSAYSVAAAPAGRPLTPAAPSAQRVASAANGGVIDVSWTAPDGNGAAIRSYDVHVYRGGSRVDSRAGLGAATTSLQFTGLDTSSEYSFSIVAHNAMGASDEGARSTPLVAYGTPGQVGGVSVAFADASARLSFSPAQDNGSAISSYRVNSPQGASASCASSPCTVNGLTNGTNYTFTVTAENAAGAGPASAATAAGSPFGPPRTPSISANSSGTSVSFSWNSNAQSYANGRQITSMDVTFNGGGVSNTGSFSRDIGYSATGTLRIRVCAAEGGCREATQSASTGAEPYNPVVRAVQTGSPGGGWNHGYRLHLSGFRPNSTVTCSFAITVGGAGTQSWRVGVDGAGNATTTVQMSDGRPVGSNLPLSTDAPAMSCDGVRAGY</sequence>
<feature type="compositionally biased region" description="Low complexity" evidence="4">
    <location>
        <begin position="1606"/>
        <end position="1615"/>
    </location>
</feature>
<evidence type="ECO:0000256" key="2">
    <source>
        <dbReference type="ARBA" id="ARBA00023295"/>
    </source>
</evidence>
<dbReference type="InterPro" id="IPR013783">
    <property type="entry name" value="Ig-like_fold"/>
</dbReference>
<dbReference type="Proteomes" id="UP000218810">
    <property type="component" value="Unassembled WGS sequence"/>
</dbReference>
<keyword evidence="1" id="KW-0677">Repeat</keyword>
<dbReference type="Gene3D" id="2.60.40.10">
    <property type="entry name" value="Immunoglobulins"/>
    <property type="match status" value="4"/>
</dbReference>
<proteinExistence type="predicted"/>
<dbReference type="SUPFAM" id="SSF49265">
    <property type="entry name" value="Fibronectin type III"/>
    <property type="match status" value="2"/>
</dbReference>
<dbReference type="GO" id="GO:0016798">
    <property type="term" value="F:hydrolase activity, acting on glycosyl bonds"/>
    <property type="evidence" value="ECO:0007669"/>
    <property type="project" value="UniProtKB-KW"/>
</dbReference>
<feature type="domain" description="Fibronectin type-III" evidence="5">
    <location>
        <begin position="1250"/>
        <end position="1335"/>
    </location>
</feature>
<gene>
    <name evidence="6" type="ORF">CEY15_08415</name>
</gene>
<dbReference type="InterPro" id="IPR003961">
    <property type="entry name" value="FN3_dom"/>
</dbReference>
<feature type="compositionally biased region" description="Acidic residues" evidence="4">
    <location>
        <begin position="155"/>
        <end position="169"/>
    </location>
</feature>
<dbReference type="PROSITE" id="PS50853">
    <property type="entry name" value="FN3"/>
    <property type="match status" value="3"/>
</dbReference>
<dbReference type="InterPro" id="IPR036116">
    <property type="entry name" value="FN3_sf"/>
</dbReference>
<evidence type="ECO:0000313" key="7">
    <source>
        <dbReference type="Proteomes" id="UP000218810"/>
    </source>
</evidence>
<feature type="compositionally biased region" description="Basic and acidic residues" evidence="4">
    <location>
        <begin position="170"/>
        <end position="184"/>
    </location>
</feature>
<reference evidence="7" key="1">
    <citation type="submission" date="2017-09" db="EMBL/GenBank/DDBJ databases">
        <authorList>
            <person name="Zhang Y."/>
            <person name="Huang X."/>
            <person name="Liu J."/>
            <person name="Lu L."/>
            <person name="Peng K."/>
        </authorList>
    </citation>
    <scope>NUCLEOTIDE SEQUENCE [LARGE SCALE GENOMIC DNA]</scope>
    <source>
        <strain evidence="7">S-XJ-1</strain>
    </source>
</reference>
<feature type="region of interest" description="Disordered" evidence="4">
    <location>
        <begin position="155"/>
        <end position="195"/>
    </location>
</feature>
<dbReference type="PANTHER" id="PTHR13817:SF151">
    <property type="entry name" value="TITIN"/>
    <property type="match status" value="1"/>
</dbReference>
<dbReference type="SMART" id="SM00060">
    <property type="entry name" value="FN3"/>
    <property type="match status" value="5"/>
</dbReference>
<dbReference type="RefSeq" id="WP_095718054.1">
    <property type="nucleotide sequence ID" value="NZ_NTGA01000015.1"/>
</dbReference>
<evidence type="ECO:0000313" key="6">
    <source>
        <dbReference type="EMBL" id="PAY23335.1"/>
    </source>
</evidence>
<dbReference type="CDD" id="cd00063">
    <property type="entry name" value="FN3"/>
    <property type="match status" value="4"/>
</dbReference>
<dbReference type="InterPro" id="IPR050964">
    <property type="entry name" value="Striated_Muscle_Regulatory"/>
</dbReference>
<evidence type="ECO:0000256" key="4">
    <source>
        <dbReference type="SAM" id="MobiDB-lite"/>
    </source>
</evidence>
<keyword evidence="2" id="KW-0326">Glycosidase</keyword>
<protein>
    <recommendedName>
        <fullName evidence="5">Fibronectin type-III domain-containing protein</fullName>
    </recommendedName>
</protein>
<dbReference type="PANTHER" id="PTHR13817">
    <property type="entry name" value="TITIN"/>
    <property type="match status" value="1"/>
</dbReference>
<feature type="region of interest" description="Disordered" evidence="4">
    <location>
        <begin position="1606"/>
        <end position="1629"/>
    </location>
</feature>
<keyword evidence="7" id="KW-1185">Reference proteome</keyword>
<evidence type="ECO:0000256" key="3">
    <source>
        <dbReference type="ARBA" id="ARBA00023326"/>
    </source>
</evidence>
<feature type="domain" description="Fibronectin type-III" evidence="5">
    <location>
        <begin position="1436"/>
        <end position="1533"/>
    </location>
</feature>
<evidence type="ECO:0000259" key="5">
    <source>
        <dbReference type="PROSITE" id="PS50853"/>
    </source>
</evidence>
<dbReference type="Pfam" id="PF17963">
    <property type="entry name" value="Big_9"/>
    <property type="match status" value="8"/>
</dbReference>
<evidence type="ECO:0000256" key="1">
    <source>
        <dbReference type="ARBA" id="ARBA00022737"/>
    </source>
</evidence>
<dbReference type="GO" id="GO:0000272">
    <property type="term" value="P:polysaccharide catabolic process"/>
    <property type="evidence" value="ECO:0007669"/>
    <property type="project" value="UniProtKB-KW"/>
</dbReference>
<keyword evidence="2" id="KW-0378">Hydrolase</keyword>
<dbReference type="OrthoDB" id="4648428at2"/>
<dbReference type="EMBL" id="NTGA01000015">
    <property type="protein sequence ID" value="PAY23335.1"/>
    <property type="molecule type" value="Genomic_DNA"/>
</dbReference>
<accession>A0A2A2WQA9</accession>
<comment type="caution">
    <text evidence="6">The sequence shown here is derived from an EMBL/GenBank/DDBJ whole genome shotgun (WGS) entry which is preliminary data.</text>
</comment>
<keyword evidence="3" id="KW-0624">Polysaccharide degradation</keyword>
<name>A0A2A2WQA9_9ACTN</name>